<dbReference type="STRING" id="351160.LRC185"/>
<dbReference type="PATRIC" id="fig|351160.9.peg.3071"/>
<dbReference type="Proteomes" id="UP000000663">
    <property type="component" value="Chromosome"/>
</dbReference>
<dbReference type="GO" id="GO:0008652">
    <property type="term" value="P:amino acid biosynthetic process"/>
    <property type="evidence" value="ECO:0007669"/>
    <property type="project" value="UniProtKB-KW"/>
</dbReference>
<dbReference type="Gene3D" id="3.30.70.890">
    <property type="entry name" value="GHMP kinase, C-terminal domain"/>
    <property type="match status" value="1"/>
</dbReference>
<sequence>MRMKITTPSRLHFGLIDFNGALGRIDGGAGVAISSPRNVLEVRDSDAFKVNSSEPELIEGIARKICDNLGKPLPNFEVTVEEEIHKHAGFGSKTQISLALAYAICQEYGITYASIEELARLVNRGGTSGIGVRAFDRGGFILDCGHSYGPGKEKTSCLPSSASNAKLAPLVMRCDVPDHWRFVLVTPLYDEGSHGKSEVDIFKSSFPIKAAQVDRICRIVLMQMVPGILEKDIETFGKAINGIQSIGFKNIEVKIKSPLVPNMLTIMDSAGSYGSGMSSFGPTVFGLTDNDRKAEEIQKTVCDYLSDLDIECQSWISEPNNNGVLISGHGHNRAVLKNTAMIQ</sequence>
<evidence type="ECO:0000256" key="1">
    <source>
        <dbReference type="ARBA" id="ARBA00022605"/>
    </source>
</evidence>
<dbReference type="InterPro" id="IPR004422">
    <property type="entry name" value="RFAP_synthase"/>
</dbReference>
<dbReference type="GO" id="GO:0016301">
    <property type="term" value="F:kinase activity"/>
    <property type="evidence" value="ECO:0007669"/>
    <property type="project" value="UniProtKB-KW"/>
</dbReference>
<dbReference type="InterPro" id="IPR014721">
    <property type="entry name" value="Ribsml_uS5_D2-typ_fold_subgr"/>
</dbReference>
<dbReference type="PANTHER" id="PTHR20861:SF6">
    <property type="entry name" value="BETA-RIBOFURANOSYLPHENOL 5'-PHOSPHATE SYNTHASE"/>
    <property type="match status" value="1"/>
</dbReference>
<dbReference type="EMBL" id="AM114193">
    <property type="protein sequence ID" value="CAJ35188.1"/>
    <property type="molecule type" value="Genomic_DNA"/>
</dbReference>
<dbReference type="AlphaFoldDB" id="Q0W8V5"/>
<name>Q0W8V5_METAR</name>
<dbReference type="GO" id="GO:0005524">
    <property type="term" value="F:ATP binding"/>
    <property type="evidence" value="ECO:0007669"/>
    <property type="project" value="UniProtKB-UniRule"/>
</dbReference>
<keyword evidence="1" id="KW-0028">Amino-acid biosynthesis</keyword>
<dbReference type="InterPro" id="IPR036554">
    <property type="entry name" value="GHMP_kinase_C_sf"/>
</dbReference>
<dbReference type="Gene3D" id="3.30.230.10">
    <property type="match status" value="1"/>
</dbReference>
<dbReference type="NCBIfam" id="NF040726">
    <property type="entry name" value="BetaRFA-P_synth"/>
    <property type="match status" value="1"/>
</dbReference>
<keyword evidence="5" id="KW-0328">Glycosyltransferase</keyword>
<gene>
    <name evidence="8" type="ORF">LRC185</name>
</gene>
<keyword evidence="4" id="KW-0067">ATP-binding</keyword>
<dbReference type="GO" id="GO:0043793">
    <property type="term" value="F:beta-ribofuranosylaminobenzene 5'-phosphate synthase activity"/>
    <property type="evidence" value="ECO:0007669"/>
    <property type="project" value="UniProtKB-EC"/>
</dbReference>
<dbReference type="InterPro" id="IPR020568">
    <property type="entry name" value="Ribosomal_Su5_D2-typ_SF"/>
</dbReference>
<dbReference type="Pfam" id="PF00288">
    <property type="entry name" value="GHMP_kinases_N"/>
    <property type="match status" value="1"/>
</dbReference>
<evidence type="ECO:0000256" key="2">
    <source>
        <dbReference type="ARBA" id="ARBA00022679"/>
    </source>
</evidence>
<accession>Q0W8V5</accession>
<dbReference type="SUPFAM" id="SSF55060">
    <property type="entry name" value="GHMP Kinase, C-terminal domain"/>
    <property type="match status" value="1"/>
</dbReference>
<dbReference type="NCBIfam" id="TIGR00144">
    <property type="entry name" value="beta_RFAP_syn"/>
    <property type="match status" value="1"/>
</dbReference>
<dbReference type="EC" id="2.4.2.54" evidence="5"/>
<comment type="function">
    <text evidence="5">Catalyzes the condensation of 4-aminobenzoate (pABA) with 5-phospho-alpha-D-ribose 1-diphosphate (PRPP) to produce beta-ribofuranosylaminobenzene 5'-phosphate (beta-RFA-P).</text>
</comment>
<comment type="catalytic activity">
    <reaction evidence="5">
        <text>5-phospho-alpha-D-ribose 1-diphosphate + 4-hydroxybenzoate + H(+) = 4-(beta-D-ribofuranosyl)phenol 5'-phosphate + CO2 + diphosphate</text>
        <dbReference type="Rhea" id="RHEA:48556"/>
        <dbReference type="ChEBI" id="CHEBI:15378"/>
        <dbReference type="ChEBI" id="CHEBI:16526"/>
        <dbReference type="ChEBI" id="CHEBI:17879"/>
        <dbReference type="ChEBI" id="CHEBI:33019"/>
        <dbReference type="ChEBI" id="CHEBI:58017"/>
        <dbReference type="ChEBI" id="CHEBI:82767"/>
        <dbReference type="EC" id="2.4.2.54"/>
    </reaction>
</comment>
<comment type="subunit">
    <text evidence="5">Homodimer.</text>
</comment>
<dbReference type="Pfam" id="PF08544">
    <property type="entry name" value="GHMP_kinases_C"/>
    <property type="match status" value="1"/>
</dbReference>
<evidence type="ECO:0000313" key="8">
    <source>
        <dbReference type="EMBL" id="CAJ35188.1"/>
    </source>
</evidence>
<dbReference type="UniPathway" id="UPA00065"/>
<keyword evidence="2 5" id="KW-0808">Transferase</keyword>
<dbReference type="InterPro" id="IPR013750">
    <property type="entry name" value="GHMP_kinase_C_dom"/>
</dbReference>
<dbReference type="PIRSF" id="PIRSF004884">
    <property type="entry name" value="Sugar_kin_arch"/>
    <property type="match status" value="1"/>
</dbReference>
<dbReference type="RefSeq" id="WP_012037300.1">
    <property type="nucleotide sequence ID" value="NC_009464.1"/>
</dbReference>
<proteinExistence type="inferred from homology"/>
<reference evidence="8 9" key="1">
    <citation type="journal article" date="2006" name="Science">
        <title>Genome of rice cluster I archaea -- the key methane producers in the rice rhizosphere.</title>
        <authorList>
            <person name="Erkel C."/>
            <person name="Kube M."/>
            <person name="Reinhardt R."/>
            <person name="Liesack W."/>
        </authorList>
    </citation>
    <scope>NUCLEOTIDE SEQUENCE [LARGE SCALE GENOMIC DNA]</scope>
    <source>
        <strain evidence="9">DSM 22066 / NBRC 105507 / MRE50</strain>
    </source>
</reference>
<evidence type="ECO:0000256" key="3">
    <source>
        <dbReference type="ARBA" id="ARBA00022741"/>
    </source>
</evidence>
<dbReference type="OrthoDB" id="85156at2157"/>
<dbReference type="GeneID" id="5142726"/>
<evidence type="ECO:0000256" key="4">
    <source>
        <dbReference type="ARBA" id="ARBA00022840"/>
    </source>
</evidence>
<keyword evidence="8" id="KW-0418">Kinase</keyword>
<evidence type="ECO:0000259" key="7">
    <source>
        <dbReference type="Pfam" id="PF08544"/>
    </source>
</evidence>
<keyword evidence="9" id="KW-1185">Reference proteome</keyword>
<evidence type="ECO:0000256" key="5">
    <source>
        <dbReference type="PIRNR" id="PIRNR004884"/>
    </source>
</evidence>
<evidence type="ECO:0000259" key="6">
    <source>
        <dbReference type="Pfam" id="PF00288"/>
    </source>
</evidence>
<dbReference type="PANTHER" id="PTHR20861">
    <property type="entry name" value="HOMOSERINE/4-DIPHOSPHOCYTIDYL-2-C-METHYL-D-ERYTHRITOL KINASE"/>
    <property type="match status" value="1"/>
</dbReference>
<feature type="domain" description="GHMP kinase N-terminal" evidence="6">
    <location>
        <begin position="57"/>
        <end position="130"/>
    </location>
</feature>
<protein>
    <recommendedName>
        <fullName evidence="5">Beta-ribofuranosylaminobenzene 5'-phosphate synthase</fullName>
        <shortName evidence="5">Beta-RFA-P synthase</shortName>
        <ecNumber evidence="5">2.4.2.54</ecNumber>
    </recommendedName>
</protein>
<dbReference type="eggNOG" id="arCOG01026">
    <property type="taxonomic scope" value="Archaea"/>
</dbReference>
<evidence type="ECO:0000313" key="9">
    <source>
        <dbReference type="Proteomes" id="UP000000663"/>
    </source>
</evidence>
<comment type="similarity">
    <text evidence="5">Belongs to the beta-RFA-P synthase family.</text>
</comment>
<organism evidence="8 9">
    <name type="scientific">Methanocella arvoryzae (strain DSM 22066 / NBRC 105507 / MRE50)</name>
    <dbReference type="NCBI Taxonomy" id="351160"/>
    <lineage>
        <taxon>Archaea</taxon>
        <taxon>Methanobacteriati</taxon>
        <taxon>Methanobacteriota</taxon>
        <taxon>Stenosarchaea group</taxon>
        <taxon>Methanomicrobia</taxon>
        <taxon>Methanocellales</taxon>
        <taxon>Methanocellaceae</taxon>
        <taxon>Methanocella</taxon>
    </lineage>
</organism>
<dbReference type="InterPro" id="IPR006204">
    <property type="entry name" value="GHMP_kinase_N_dom"/>
</dbReference>
<dbReference type="KEGG" id="rci:LRC185"/>
<dbReference type="SUPFAM" id="SSF54211">
    <property type="entry name" value="Ribosomal protein S5 domain 2-like"/>
    <property type="match status" value="1"/>
</dbReference>
<feature type="domain" description="GHMP kinase C-terminal" evidence="7">
    <location>
        <begin position="224"/>
        <end position="305"/>
    </location>
</feature>
<keyword evidence="3" id="KW-0547">Nucleotide-binding</keyword>
<dbReference type="InterPro" id="IPR053442">
    <property type="entry name" value="Beta-RFA-P_synthase"/>
</dbReference>
<comment type="pathway">
    <text evidence="5">Cofactor biosynthesis; 5,6,7,8-tetrahydromethanopterin biosynthesis.</text>
</comment>